<evidence type="ECO:0000256" key="3">
    <source>
        <dbReference type="ARBA" id="ARBA00022741"/>
    </source>
</evidence>
<dbReference type="AlphaFoldDB" id="A0A1U7EX59"/>
<dbReference type="SUPFAM" id="SSF52540">
    <property type="entry name" value="P-loop containing nucleoside triphosphate hydrolases"/>
    <property type="match status" value="1"/>
</dbReference>
<dbReference type="OrthoDB" id="270161at2157"/>
<dbReference type="Proteomes" id="UP000002698">
    <property type="component" value="Chromosome"/>
</dbReference>
<keyword evidence="4" id="KW-0067">ATP-binding</keyword>
<dbReference type="InterPro" id="IPR014277">
    <property type="entry name" value="Orc1/Cdc6_arc"/>
</dbReference>
<name>A0A1U7EX59_NATPD</name>
<evidence type="ECO:0000256" key="1">
    <source>
        <dbReference type="ARBA" id="ARBA00006184"/>
    </source>
</evidence>
<gene>
    <name evidence="6" type="primary">orc4</name>
    <name evidence="6" type="synonym">cdc6D</name>
    <name evidence="6" type="ordered locus">NP_3258A</name>
</gene>
<evidence type="ECO:0000313" key="7">
    <source>
        <dbReference type="Proteomes" id="UP000002698"/>
    </source>
</evidence>
<sequence length="334" mass="37962">MIVDARALDVEAVPSEILRRNNELNALSNALEPLLDGYRGEHSIVVGPSGAGKTACARYTVEQLRRSLVDVRAQYINCWQHSSRFAALLQLVDGIGQSMDIQQHSTPHDELLRRLRNVDDRPYIVILDEADQLDCREDILYELTTLDHVYMILICNRERELLDGLDRRVVSRLRGCRRIEFEAYSTATLVDILDRRAEVGLEAGSLTDGVLREIAEVSNGDARVAIRTLAEAAKQAERDSTSIKSDYVDEAVSEAEENIRQKAISQLNRHQRVIYDVLEEDGGWLPMGELYPEYSERVDEARTKTTVSNYLSKIAEYNLVELKGEKRGRRYRAI</sequence>
<dbReference type="InterPro" id="IPR036390">
    <property type="entry name" value="WH_DNA-bd_sf"/>
</dbReference>
<evidence type="ECO:0000313" key="6">
    <source>
        <dbReference type="EMBL" id="CAI49720.1"/>
    </source>
</evidence>
<dbReference type="InterPro" id="IPR050311">
    <property type="entry name" value="ORC1/CDC6"/>
</dbReference>
<dbReference type="GO" id="GO:0005524">
    <property type="term" value="F:ATP binding"/>
    <property type="evidence" value="ECO:0007669"/>
    <property type="project" value="UniProtKB-KW"/>
</dbReference>
<dbReference type="NCBIfam" id="TIGR02928">
    <property type="entry name" value="orc1/cdc6 family replication initiation protein"/>
    <property type="match status" value="1"/>
</dbReference>
<dbReference type="RefSeq" id="WP_011323341.1">
    <property type="nucleotide sequence ID" value="NC_007426.1"/>
</dbReference>
<dbReference type="HOGENOM" id="CLU_025112_0_0_2"/>
<evidence type="ECO:0000256" key="4">
    <source>
        <dbReference type="ARBA" id="ARBA00022840"/>
    </source>
</evidence>
<accession>A0A1U7EX59</accession>
<dbReference type="Pfam" id="PF13401">
    <property type="entry name" value="AAA_22"/>
    <property type="match status" value="1"/>
</dbReference>
<dbReference type="InterPro" id="IPR049945">
    <property type="entry name" value="AAA_22"/>
</dbReference>
<dbReference type="InterPro" id="IPR003593">
    <property type="entry name" value="AAA+_ATPase"/>
</dbReference>
<dbReference type="InterPro" id="IPR027417">
    <property type="entry name" value="P-loop_NTPase"/>
</dbReference>
<dbReference type="Gene3D" id="1.10.8.60">
    <property type="match status" value="1"/>
</dbReference>
<evidence type="ECO:0000259" key="5">
    <source>
        <dbReference type="SMART" id="SM00382"/>
    </source>
</evidence>
<dbReference type="GO" id="GO:0016887">
    <property type="term" value="F:ATP hydrolysis activity"/>
    <property type="evidence" value="ECO:0007669"/>
    <property type="project" value="InterPro"/>
</dbReference>
<dbReference type="EMBL" id="CR936257">
    <property type="protein sequence ID" value="CAI49720.1"/>
    <property type="molecule type" value="Genomic_DNA"/>
</dbReference>
<dbReference type="PANTHER" id="PTHR10763">
    <property type="entry name" value="CELL DIVISION CONTROL PROTEIN 6-RELATED"/>
    <property type="match status" value="1"/>
</dbReference>
<reference evidence="6 7" key="1">
    <citation type="journal article" date="2005" name="Genome Res.">
        <title>Living with two extremes: conclusions from the genome sequence of Natronomonas pharaonis.</title>
        <authorList>
            <person name="Falb M."/>
            <person name="Pfeiffer F."/>
            <person name="Palm P."/>
            <person name="Rodewald K."/>
            <person name="Hickmann V."/>
            <person name="Tittor J."/>
            <person name="Oesterhelt D."/>
        </authorList>
    </citation>
    <scope>NUCLEOTIDE SEQUENCE [LARGE SCALE GENOMIC DNA]</scope>
    <source>
        <strain evidence="7">ATCC 35678 / DSM 2160 / CIP 103997 / JCM 8858 / NBRC 14720 / NCIMB 2260 / Gabara</strain>
    </source>
</reference>
<dbReference type="GeneID" id="3702593"/>
<protein>
    <submittedName>
        <fullName evidence="6">Orc1-type DNA replication protein</fullName>
    </submittedName>
</protein>
<dbReference type="EnsemblBacteria" id="CAI49720">
    <property type="protein sequence ID" value="CAI49720"/>
    <property type="gene ID" value="NP_3258A"/>
</dbReference>
<dbReference type="PANTHER" id="PTHR10763:SF22">
    <property type="entry name" value="ORC1-TYPE DNA REPLICATION PROTEIN"/>
    <property type="match status" value="1"/>
</dbReference>
<dbReference type="GO" id="GO:0006260">
    <property type="term" value="P:DNA replication"/>
    <property type="evidence" value="ECO:0007669"/>
    <property type="project" value="UniProtKB-KW"/>
</dbReference>
<dbReference type="Pfam" id="PF22703">
    <property type="entry name" value="Cdc6_lid"/>
    <property type="match status" value="1"/>
</dbReference>
<dbReference type="STRING" id="348780.NP_3258A"/>
<dbReference type="SMART" id="SM00382">
    <property type="entry name" value="AAA"/>
    <property type="match status" value="1"/>
</dbReference>
<dbReference type="KEGG" id="nph:NP_3258A"/>
<organism evidence="6 7">
    <name type="scientific">Natronomonas pharaonis (strain ATCC 35678 / DSM 2160 / CIP 103997 / JCM 8858 / NBRC 14720 / NCIMB 2260 / Gabara)</name>
    <name type="common">Halobacterium pharaonis</name>
    <dbReference type="NCBI Taxonomy" id="348780"/>
    <lineage>
        <taxon>Archaea</taxon>
        <taxon>Methanobacteriati</taxon>
        <taxon>Methanobacteriota</taxon>
        <taxon>Stenosarchaea group</taxon>
        <taxon>Halobacteria</taxon>
        <taxon>Halobacteriales</taxon>
        <taxon>Natronomonadaceae</taxon>
        <taxon>Natronomonas</taxon>
    </lineage>
</organism>
<keyword evidence="2" id="KW-0235">DNA replication</keyword>
<keyword evidence="3" id="KW-0547">Nucleotide-binding</keyword>
<dbReference type="InterPro" id="IPR055237">
    <property type="entry name" value="Cdc6_lid"/>
</dbReference>
<proteinExistence type="inferred from homology"/>
<evidence type="ECO:0000256" key="2">
    <source>
        <dbReference type="ARBA" id="ARBA00022705"/>
    </source>
</evidence>
<dbReference type="SUPFAM" id="SSF46785">
    <property type="entry name" value="Winged helix' DNA-binding domain"/>
    <property type="match status" value="1"/>
</dbReference>
<dbReference type="eggNOG" id="arCOG00467">
    <property type="taxonomic scope" value="Archaea"/>
</dbReference>
<keyword evidence="7" id="KW-1185">Reference proteome</keyword>
<feature type="domain" description="AAA+ ATPase" evidence="5">
    <location>
        <begin position="39"/>
        <end position="185"/>
    </location>
</feature>
<dbReference type="Gene3D" id="3.40.50.300">
    <property type="entry name" value="P-loop containing nucleotide triphosphate hydrolases"/>
    <property type="match status" value="1"/>
</dbReference>
<comment type="similarity">
    <text evidence="1">Belongs to the CDC6/cdc18 family.</text>
</comment>